<keyword evidence="3" id="KW-1185">Reference proteome</keyword>
<accession>A0ABT1XU49</accession>
<dbReference type="Pfam" id="PF14352">
    <property type="entry name" value="DUF4402"/>
    <property type="match status" value="1"/>
</dbReference>
<dbReference type="Proteomes" id="UP001206067">
    <property type="component" value="Unassembled WGS sequence"/>
</dbReference>
<dbReference type="EMBL" id="JANKHH010000008">
    <property type="protein sequence ID" value="MCR2835189.1"/>
    <property type="molecule type" value="Genomic_DNA"/>
</dbReference>
<proteinExistence type="predicted"/>
<name>A0ABT1XU49_9SPHN</name>
<comment type="caution">
    <text evidence="2">The sequence shown here is derived from an EMBL/GenBank/DDBJ whole genome shotgun (WGS) entry which is preliminary data.</text>
</comment>
<dbReference type="InterPro" id="IPR025514">
    <property type="entry name" value="DUF4402"/>
</dbReference>
<feature type="signal peptide" evidence="1">
    <location>
        <begin position="1"/>
        <end position="27"/>
    </location>
</feature>
<evidence type="ECO:0000313" key="3">
    <source>
        <dbReference type="Proteomes" id="UP001206067"/>
    </source>
</evidence>
<reference evidence="2 3" key="1">
    <citation type="submission" date="2022-08" db="EMBL/GenBank/DDBJ databases">
        <title>Polyphasic taxonomy analysis of Qipengyuania sp.RS5-5.</title>
        <authorList>
            <person name="Xamxidin M."/>
            <person name="Wu M."/>
        </authorList>
    </citation>
    <scope>NUCLEOTIDE SEQUENCE [LARGE SCALE GENOMIC DNA]</scope>
    <source>
        <strain evidence="2 3">RS5-5</strain>
    </source>
</reference>
<evidence type="ECO:0000313" key="2">
    <source>
        <dbReference type="EMBL" id="MCR2835189.1"/>
    </source>
</evidence>
<protein>
    <submittedName>
        <fullName evidence="2">DUF4402 domain-containing protein</fullName>
    </submittedName>
</protein>
<keyword evidence="1" id="KW-0732">Signal</keyword>
<organism evidence="2 3">
    <name type="scientific">Parerythrobacter lacustris</name>
    <dbReference type="NCBI Taxonomy" id="2969984"/>
    <lineage>
        <taxon>Bacteria</taxon>
        <taxon>Pseudomonadati</taxon>
        <taxon>Pseudomonadota</taxon>
        <taxon>Alphaproteobacteria</taxon>
        <taxon>Sphingomonadales</taxon>
        <taxon>Erythrobacteraceae</taxon>
        <taxon>Parerythrobacter</taxon>
    </lineage>
</organism>
<sequence>MQLHLALAIRGALFCAAWHAAATAAIAQPGASSSQGAAGAQIVEPIGVVAVSDLEFGAIAVSASEGGEVAIAPASGAAQYSGGARPACAGTSQCAIGAARFAVTGESGRDYAIGLPSVVMAEHRGGGGPGLPVSGLTAWSRNLGTLGPFGRLDQAGSDEVRVGGTLTIPAGTAIGSYVAEVPIVVNYG</sequence>
<gene>
    <name evidence="2" type="ORF">NSO95_14665</name>
</gene>
<dbReference type="RefSeq" id="WP_257597081.1">
    <property type="nucleotide sequence ID" value="NZ_JANKHH010000008.1"/>
</dbReference>
<feature type="chain" id="PRO_5047215034" evidence="1">
    <location>
        <begin position="28"/>
        <end position="188"/>
    </location>
</feature>
<evidence type="ECO:0000256" key="1">
    <source>
        <dbReference type="SAM" id="SignalP"/>
    </source>
</evidence>